<dbReference type="RefSeq" id="WP_261273778.1">
    <property type="nucleotide sequence ID" value="NZ_JAMTCC010000047.1"/>
</dbReference>
<feature type="domain" description="Periplasmic binding protein" evidence="4">
    <location>
        <begin position="27"/>
        <end position="287"/>
    </location>
</feature>
<dbReference type="InterPro" id="IPR028082">
    <property type="entry name" value="Peripla_BP_I"/>
</dbReference>
<dbReference type="PANTHER" id="PTHR46847">
    <property type="entry name" value="D-ALLOSE-BINDING PERIPLASMIC PROTEIN-RELATED"/>
    <property type="match status" value="1"/>
</dbReference>
<organism evidence="5 6">
    <name type="scientific">Shewanella septentrionalis</name>
    <dbReference type="NCBI Taxonomy" id="2952223"/>
    <lineage>
        <taxon>Bacteria</taxon>
        <taxon>Pseudomonadati</taxon>
        <taxon>Pseudomonadota</taxon>
        <taxon>Gammaproteobacteria</taxon>
        <taxon>Alteromonadales</taxon>
        <taxon>Shewanellaceae</taxon>
        <taxon>Shewanella</taxon>
    </lineage>
</organism>
<dbReference type="EMBL" id="JAMTCC010000047">
    <property type="protein sequence ID" value="MCT7947609.1"/>
    <property type="molecule type" value="Genomic_DNA"/>
</dbReference>
<name>A0A9X2WYP2_9GAMM</name>
<dbReference type="SUPFAM" id="SSF53822">
    <property type="entry name" value="Periplasmic binding protein-like I"/>
    <property type="match status" value="1"/>
</dbReference>
<accession>A0A9X2WYP2</accession>
<protein>
    <submittedName>
        <fullName evidence="5">ABC transporter substrate-binding protein</fullName>
    </submittedName>
</protein>
<comment type="caution">
    <text evidence="5">The sequence shown here is derived from an EMBL/GenBank/DDBJ whole genome shotgun (WGS) entry which is preliminary data.</text>
</comment>
<dbReference type="GO" id="GO:0030313">
    <property type="term" value="C:cell envelope"/>
    <property type="evidence" value="ECO:0007669"/>
    <property type="project" value="UniProtKB-SubCell"/>
</dbReference>
<dbReference type="InterPro" id="IPR025997">
    <property type="entry name" value="SBP_2_dom"/>
</dbReference>
<evidence type="ECO:0000313" key="5">
    <source>
        <dbReference type="EMBL" id="MCT7947609.1"/>
    </source>
</evidence>
<evidence type="ECO:0000313" key="6">
    <source>
        <dbReference type="Proteomes" id="UP001155604"/>
    </source>
</evidence>
<comment type="similarity">
    <text evidence="2">Belongs to the bacterial solute-binding protein 2 family.</text>
</comment>
<dbReference type="Pfam" id="PF13407">
    <property type="entry name" value="Peripla_BP_4"/>
    <property type="match status" value="1"/>
</dbReference>
<evidence type="ECO:0000256" key="3">
    <source>
        <dbReference type="ARBA" id="ARBA00022729"/>
    </source>
</evidence>
<dbReference type="GO" id="GO:0030246">
    <property type="term" value="F:carbohydrate binding"/>
    <property type="evidence" value="ECO:0007669"/>
    <property type="project" value="UniProtKB-ARBA"/>
</dbReference>
<proteinExistence type="inferred from homology"/>
<evidence type="ECO:0000259" key="4">
    <source>
        <dbReference type="Pfam" id="PF13407"/>
    </source>
</evidence>
<dbReference type="PANTHER" id="PTHR46847:SF2">
    <property type="entry name" value="ABC TRANSPORTER SUGAR-BINDING PROTEIN"/>
    <property type="match status" value="1"/>
</dbReference>
<dbReference type="Proteomes" id="UP001155604">
    <property type="component" value="Unassembled WGS sequence"/>
</dbReference>
<dbReference type="Gene3D" id="3.40.50.2300">
    <property type="match status" value="2"/>
</dbReference>
<gene>
    <name evidence="5" type="ORF">NE536_19855</name>
</gene>
<comment type="subcellular location">
    <subcellularLocation>
        <location evidence="1">Cell envelope</location>
    </subcellularLocation>
</comment>
<keyword evidence="6" id="KW-1185">Reference proteome</keyword>
<reference evidence="5" key="1">
    <citation type="journal article" date="2023" name="Int. J. Syst. Evol. Microbiol.">
        <title>&lt;i&gt;Shewanella septentrionalis&lt;/i&gt; sp. nov. and &lt;i&gt;Shewanella holmiensis&lt;/i&gt; sp. nov., isolated from Baltic Sea water and sediments.</title>
        <authorList>
            <person name="Martin-Rodriguez A.J."/>
            <person name="Thorell K."/>
            <person name="Joffre E."/>
            <person name="Jensie-Markopoulos S."/>
            <person name="Moore E.R.B."/>
            <person name="Sjoling A."/>
        </authorList>
    </citation>
    <scope>NUCLEOTIDE SEQUENCE</scope>
    <source>
        <strain evidence="5">SP1W3</strain>
    </source>
</reference>
<evidence type="ECO:0000256" key="1">
    <source>
        <dbReference type="ARBA" id="ARBA00004196"/>
    </source>
</evidence>
<evidence type="ECO:0000256" key="2">
    <source>
        <dbReference type="ARBA" id="ARBA00007639"/>
    </source>
</evidence>
<sequence length="342" mass="38120">MRSWMLACVFICTAGFGGAVWAKLDVVFFNPGAVDDSFWGDVDQLMLEAATTLDIKLEIIHSDRNHFKMITQLDELLASTKVLPNYVILVNEKQSAIKMLQALYSHPIYVQLILNDISIGERDVLLQDPHWQEYLLPAIIPDNYAIGSATAKGLMDDLEGKQAKVLLISGDKSTPASVLRTQGASDYFFMQPNATLTQTVYGQWSDAVAYGQALTLLNRYPDLNVIWTASDRMAIGVLKALKEKGLVSGKDVFVSTINTSPEILQLCRQHAVSIIGGGHFMAGALALVELQYYQQHKHYIPYDNVTLFGVLLPDSAFYQMLVARDWPQIFQSQILNKLPFKA</sequence>
<keyword evidence="3" id="KW-0732">Signal</keyword>
<dbReference type="GO" id="GO:0055085">
    <property type="term" value="P:transmembrane transport"/>
    <property type="evidence" value="ECO:0007669"/>
    <property type="project" value="UniProtKB-ARBA"/>
</dbReference>
<dbReference type="CDD" id="cd06324">
    <property type="entry name" value="PBP1_ABC_sugar_binding-like"/>
    <property type="match status" value="1"/>
</dbReference>
<dbReference type="AlphaFoldDB" id="A0A9X2WYP2"/>